<dbReference type="AlphaFoldDB" id="A0AAD4JMS3"/>
<accession>A0AAD4JMS3</accession>
<protein>
    <submittedName>
        <fullName evidence="1">Phloem protein 2-A13</fullName>
    </submittedName>
</protein>
<proteinExistence type="predicted"/>
<dbReference type="PANTHER" id="PTHR31960:SF18">
    <property type="entry name" value="F-BOX PROTEIN PP2-A14"/>
    <property type="match status" value="1"/>
</dbReference>
<keyword evidence="2" id="KW-1185">Reference proteome</keyword>
<dbReference type="PANTHER" id="PTHR31960">
    <property type="entry name" value="F-BOX PROTEIN PP2-A15"/>
    <property type="match status" value="1"/>
</dbReference>
<dbReference type="EMBL" id="SDAM02000032">
    <property type="protein sequence ID" value="KAH6835878.1"/>
    <property type="molecule type" value="Genomic_DNA"/>
</dbReference>
<reference evidence="1 2" key="1">
    <citation type="journal article" date="2021" name="Nat. Commun.">
        <title>Incipient diploidization of the medicinal plant Perilla within 10,000 years.</title>
        <authorList>
            <person name="Zhang Y."/>
            <person name="Shen Q."/>
            <person name="Leng L."/>
            <person name="Zhang D."/>
            <person name="Chen S."/>
            <person name="Shi Y."/>
            <person name="Ning Z."/>
            <person name="Chen S."/>
        </authorList>
    </citation>
    <scope>NUCLEOTIDE SEQUENCE [LARGE SCALE GENOMIC DNA]</scope>
    <source>
        <strain evidence="2">cv. PC099</strain>
    </source>
</reference>
<dbReference type="Proteomes" id="UP001190926">
    <property type="component" value="Unassembled WGS sequence"/>
</dbReference>
<sequence length="135" mass="15522">MALITDACRFGTVAYLKQIWWVEVEGRLEFEFPVGSYSLFFRLQLGEKKNIHIHGWDVKPVTFQLESSNSGHAFAKSQRFFNHQGKWLYHHVGDFLVHNSTIATSLKFSMTQIDCTHTKAGLCVDSVFVFPTNHL</sequence>
<gene>
    <name evidence="1" type="ORF">C2S53_017022</name>
</gene>
<dbReference type="Pfam" id="PF14299">
    <property type="entry name" value="PP2"/>
    <property type="match status" value="1"/>
</dbReference>
<evidence type="ECO:0000313" key="2">
    <source>
        <dbReference type="Proteomes" id="UP001190926"/>
    </source>
</evidence>
<name>A0AAD4JMS3_PERFH</name>
<comment type="caution">
    <text evidence="1">The sequence shown here is derived from an EMBL/GenBank/DDBJ whole genome shotgun (WGS) entry which is preliminary data.</text>
</comment>
<evidence type="ECO:0000313" key="1">
    <source>
        <dbReference type="EMBL" id="KAH6835878.1"/>
    </source>
</evidence>
<dbReference type="InterPro" id="IPR025886">
    <property type="entry name" value="PP2-like"/>
</dbReference>
<organism evidence="1 2">
    <name type="scientific">Perilla frutescens var. hirtella</name>
    <name type="common">Perilla citriodora</name>
    <name type="synonym">Perilla setoyensis</name>
    <dbReference type="NCBI Taxonomy" id="608512"/>
    <lineage>
        <taxon>Eukaryota</taxon>
        <taxon>Viridiplantae</taxon>
        <taxon>Streptophyta</taxon>
        <taxon>Embryophyta</taxon>
        <taxon>Tracheophyta</taxon>
        <taxon>Spermatophyta</taxon>
        <taxon>Magnoliopsida</taxon>
        <taxon>eudicotyledons</taxon>
        <taxon>Gunneridae</taxon>
        <taxon>Pentapetalae</taxon>
        <taxon>asterids</taxon>
        <taxon>lamiids</taxon>
        <taxon>Lamiales</taxon>
        <taxon>Lamiaceae</taxon>
        <taxon>Nepetoideae</taxon>
        <taxon>Elsholtzieae</taxon>
        <taxon>Perilla</taxon>
    </lineage>
</organism>